<keyword evidence="2" id="KW-0479">Metal-binding</keyword>
<dbReference type="InterPro" id="IPR008972">
    <property type="entry name" value="Cupredoxin"/>
</dbReference>
<dbReference type="InterPro" id="IPR011707">
    <property type="entry name" value="Cu-oxidase-like_N"/>
</dbReference>
<comment type="caution">
    <text evidence="8">The sequence shown here is derived from an EMBL/GenBank/DDBJ whole genome shotgun (WGS) entry which is preliminary data.</text>
</comment>
<dbReference type="Gene3D" id="2.60.40.420">
    <property type="entry name" value="Cupredoxins - blue copper proteins"/>
    <property type="match status" value="3"/>
</dbReference>
<dbReference type="CDD" id="cd13880">
    <property type="entry name" value="CuRO_2_MaLCC_like"/>
    <property type="match status" value="1"/>
</dbReference>
<feature type="domain" description="Plastocyanin-like" evidence="5">
    <location>
        <begin position="150"/>
        <end position="310"/>
    </location>
</feature>
<proteinExistence type="inferred from homology"/>
<feature type="domain" description="Plastocyanin-like" evidence="6">
    <location>
        <begin position="388"/>
        <end position="501"/>
    </location>
</feature>
<dbReference type="InterPro" id="IPR011706">
    <property type="entry name" value="Cu-oxidase_C"/>
</dbReference>
<sequence>MDAPDTGVVRSYDFTVARGTVAPDGFEKTTLLINGQFPGVRLRYQSPMIEANWGDTIQVTVNNKIENPEEGTTLHWHGLMQQNSQWEDGVPAVSQCPIAPGGSFTYSFRATPHGSTWYHSHYSSQYAGGLWGPLVIYGPETSSHDIDVGPVLLTDYFHRDYFDIVKDIEGTDLSKARPVSDNNLINGKMNFDCSSNTLGGTCVNDAGLSKFNFTSGKSHRLRLVNAGVQGIQKFSIDNHTMTVIANDFIQVDPYNVTVVTLGVGQRTDVIVQGTGHSGDVYWMRSLLAQGACTEPANQPLALAAIYYQNANTSASPNPKTSIAQTDTTDPCTNDGMAVPAYAIPVADPSTTINMAVNVSVNATGHLIWTVNESSFRGNYNNPLLLLTKNGNDSYPFDPEWNVYNVGSNQTIRVVVENQSPTSHPWHLHGHEMQVLSSGDGPWDGSITNANNPQRRDVQILPAYGHNVFQWSSDNPGVWPFHCHIAWHISGGLYANILERPNDIKNLAIPSSSSDLCKSWATYTGANVVDQIDSGLKVRGVANGPKLVDLDIIGMKKREHARQGTV</sequence>
<dbReference type="GO" id="GO:0005507">
    <property type="term" value="F:copper ion binding"/>
    <property type="evidence" value="ECO:0007669"/>
    <property type="project" value="InterPro"/>
</dbReference>
<comment type="similarity">
    <text evidence="1">Belongs to the multicopper oxidase family.</text>
</comment>
<dbReference type="InterPro" id="IPR045087">
    <property type="entry name" value="Cu-oxidase_fam"/>
</dbReference>
<evidence type="ECO:0000256" key="1">
    <source>
        <dbReference type="ARBA" id="ARBA00010609"/>
    </source>
</evidence>
<evidence type="ECO:0000313" key="9">
    <source>
        <dbReference type="Proteomes" id="UP001161017"/>
    </source>
</evidence>
<dbReference type="PANTHER" id="PTHR11709">
    <property type="entry name" value="MULTI-COPPER OXIDASE"/>
    <property type="match status" value="1"/>
</dbReference>
<dbReference type="SUPFAM" id="SSF49503">
    <property type="entry name" value="Cupredoxins"/>
    <property type="match status" value="3"/>
</dbReference>
<evidence type="ECO:0000256" key="2">
    <source>
        <dbReference type="ARBA" id="ARBA00022723"/>
    </source>
</evidence>
<evidence type="ECO:0000259" key="7">
    <source>
        <dbReference type="Pfam" id="PF07732"/>
    </source>
</evidence>
<evidence type="ECO:0000259" key="5">
    <source>
        <dbReference type="Pfam" id="PF00394"/>
    </source>
</evidence>
<keyword evidence="4" id="KW-0186">Copper</keyword>
<evidence type="ECO:0000256" key="4">
    <source>
        <dbReference type="ARBA" id="ARBA00023008"/>
    </source>
</evidence>
<dbReference type="PROSITE" id="PS00079">
    <property type="entry name" value="MULTICOPPER_OXIDASE1"/>
    <property type="match status" value="1"/>
</dbReference>
<dbReference type="GO" id="GO:0016491">
    <property type="term" value="F:oxidoreductase activity"/>
    <property type="evidence" value="ECO:0007669"/>
    <property type="project" value="UniProtKB-KW"/>
</dbReference>
<dbReference type="PROSITE" id="PS00080">
    <property type="entry name" value="MULTICOPPER_OXIDASE2"/>
    <property type="match status" value="1"/>
</dbReference>
<protein>
    <recommendedName>
        <fullName evidence="10">Laccase</fullName>
    </recommendedName>
</protein>
<dbReference type="Pfam" id="PF07731">
    <property type="entry name" value="Cu-oxidase_2"/>
    <property type="match status" value="1"/>
</dbReference>
<keyword evidence="3" id="KW-0560">Oxidoreductase</keyword>
<gene>
    <name evidence="8" type="ORF">OHK93_006370</name>
</gene>
<evidence type="ECO:0008006" key="10">
    <source>
        <dbReference type="Google" id="ProtNLM"/>
    </source>
</evidence>
<organism evidence="8 9">
    <name type="scientific">Ramalina farinacea</name>
    <dbReference type="NCBI Taxonomy" id="258253"/>
    <lineage>
        <taxon>Eukaryota</taxon>
        <taxon>Fungi</taxon>
        <taxon>Dikarya</taxon>
        <taxon>Ascomycota</taxon>
        <taxon>Pezizomycotina</taxon>
        <taxon>Lecanoromycetes</taxon>
        <taxon>OSLEUM clade</taxon>
        <taxon>Lecanoromycetidae</taxon>
        <taxon>Lecanorales</taxon>
        <taxon>Lecanorineae</taxon>
        <taxon>Ramalinaceae</taxon>
        <taxon>Ramalina</taxon>
    </lineage>
</organism>
<accession>A0AA43QJW5</accession>
<dbReference type="Pfam" id="PF07732">
    <property type="entry name" value="Cu-oxidase_3"/>
    <property type="match status" value="1"/>
</dbReference>
<dbReference type="Proteomes" id="UP001161017">
    <property type="component" value="Unassembled WGS sequence"/>
</dbReference>
<reference evidence="8" key="1">
    <citation type="journal article" date="2023" name="Genome Biol. Evol.">
        <title>First Whole Genome Sequence and Flow Cytometry Genome Size Data for the Lichen-Forming Fungus Ramalina farinacea (Ascomycota).</title>
        <authorList>
            <person name="Llewellyn T."/>
            <person name="Mian S."/>
            <person name="Hill R."/>
            <person name="Leitch I.J."/>
            <person name="Gaya E."/>
        </authorList>
    </citation>
    <scope>NUCLEOTIDE SEQUENCE</scope>
    <source>
        <strain evidence="8">LIQ254RAFAR</strain>
    </source>
</reference>
<dbReference type="AlphaFoldDB" id="A0AA43QJW5"/>
<evidence type="ECO:0000256" key="3">
    <source>
        <dbReference type="ARBA" id="ARBA00023002"/>
    </source>
</evidence>
<dbReference type="CDD" id="cd13901">
    <property type="entry name" value="CuRO_3_MaLCC_like"/>
    <property type="match status" value="1"/>
</dbReference>
<dbReference type="InterPro" id="IPR002355">
    <property type="entry name" value="Cu_oxidase_Cu_BS"/>
</dbReference>
<dbReference type="EMBL" id="JAPUFD010000005">
    <property type="protein sequence ID" value="MDI1487102.1"/>
    <property type="molecule type" value="Genomic_DNA"/>
</dbReference>
<feature type="domain" description="Plastocyanin-like" evidence="7">
    <location>
        <begin position="16"/>
        <end position="140"/>
    </location>
</feature>
<dbReference type="Pfam" id="PF00394">
    <property type="entry name" value="Cu-oxidase"/>
    <property type="match status" value="1"/>
</dbReference>
<evidence type="ECO:0000259" key="6">
    <source>
        <dbReference type="Pfam" id="PF07731"/>
    </source>
</evidence>
<name>A0AA43QJW5_9LECA</name>
<dbReference type="PANTHER" id="PTHR11709:SF145">
    <property type="entry name" value="LCC1"/>
    <property type="match status" value="1"/>
</dbReference>
<evidence type="ECO:0000313" key="8">
    <source>
        <dbReference type="EMBL" id="MDI1487102.1"/>
    </source>
</evidence>
<dbReference type="CDD" id="cd13854">
    <property type="entry name" value="CuRO_1_MaLCC_like"/>
    <property type="match status" value="1"/>
</dbReference>
<dbReference type="InterPro" id="IPR033138">
    <property type="entry name" value="Cu_oxidase_CS"/>
</dbReference>
<keyword evidence="9" id="KW-1185">Reference proteome</keyword>
<dbReference type="InterPro" id="IPR001117">
    <property type="entry name" value="Cu-oxidase_2nd"/>
</dbReference>